<keyword evidence="2" id="KW-1185">Reference proteome</keyword>
<protein>
    <submittedName>
        <fullName evidence="1">Uncharacterized protein</fullName>
    </submittedName>
</protein>
<evidence type="ECO:0000313" key="2">
    <source>
        <dbReference type="Proteomes" id="UP000824533"/>
    </source>
</evidence>
<comment type="caution">
    <text evidence="1">The sequence shown here is derived from an EMBL/GenBank/DDBJ whole genome shotgun (WGS) entry which is preliminary data.</text>
</comment>
<gene>
    <name evidence="1" type="ORF">K1T71_000751</name>
</gene>
<sequence>MNVFNKPVQLSKGINLRELLNSENEFHIDMDFKKKSVGAFLNADDDLYPDMGDDSDSDTEDVLKQIEEKTDKMMLASPEYHSFEQLSEKMADCVSGGHVKILIIEEDSEGPLIPVDSEVTIHYAAYWEKAKIPFDSSLTMNNGSPLMFVVYHFSGSKFGVYDVKDVQAAVRFNDLPSEEQSKFEVTLRTVKTIRADARDSFKNRKYKSAIKNYQQAITVLALCHLQSKEEEDEIKKLKLVTYVNLAVCYYKLNKPKYVIYMCENIDKIIDIETHCKSLFYYGRAYEMLGKTDLAIFYYKKALKLEPNNKDIGRTLADIDEKNKKFAKDEKAMWQKAFKAESVSALAYDVDEDFQNGVRDMCQDLAGRNDYSRFDLPLGLTNSEVECIKSLARDFEGLVVQEDGHGKRKKVTIIKKMLP</sequence>
<reference evidence="1 2" key="1">
    <citation type="journal article" date="2021" name="Front. Genet.">
        <title>Chromosome-Level Genome Assembly Reveals Significant Gene Expansion in the Toll and IMD Signaling Pathways of Dendrolimus kikuchii.</title>
        <authorList>
            <person name="Zhou J."/>
            <person name="Wu P."/>
            <person name="Xiong Z."/>
            <person name="Liu N."/>
            <person name="Zhao N."/>
            <person name="Ji M."/>
            <person name="Qiu Y."/>
            <person name="Yang B."/>
        </authorList>
    </citation>
    <scope>NUCLEOTIDE SEQUENCE [LARGE SCALE GENOMIC DNA]</scope>
    <source>
        <strain evidence="1">Ann1</strain>
    </source>
</reference>
<proteinExistence type="predicted"/>
<organism evidence="1 2">
    <name type="scientific">Dendrolimus kikuchii</name>
    <dbReference type="NCBI Taxonomy" id="765133"/>
    <lineage>
        <taxon>Eukaryota</taxon>
        <taxon>Metazoa</taxon>
        <taxon>Ecdysozoa</taxon>
        <taxon>Arthropoda</taxon>
        <taxon>Hexapoda</taxon>
        <taxon>Insecta</taxon>
        <taxon>Pterygota</taxon>
        <taxon>Neoptera</taxon>
        <taxon>Endopterygota</taxon>
        <taxon>Lepidoptera</taxon>
        <taxon>Glossata</taxon>
        <taxon>Ditrysia</taxon>
        <taxon>Bombycoidea</taxon>
        <taxon>Lasiocampidae</taxon>
        <taxon>Dendrolimus</taxon>
    </lineage>
</organism>
<name>A0ACC1DK41_9NEOP</name>
<evidence type="ECO:0000313" key="1">
    <source>
        <dbReference type="EMBL" id="KAJ0184328.1"/>
    </source>
</evidence>
<dbReference type="Proteomes" id="UP000824533">
    <property type="component" value="Linkage Group LG01"/>
</dbReference>
<dbReference type="EMBL" id="CM034387">
    <property type="protein sequence ID" value="KAJ0184328.1"/>
    <property type="molecule type" value="Genomic_DNA"/>
</dbReference>
<accession>A0ACC1DK41</accession>